<sequence length="67" mass="7625">MKNPWMSMWLSAANAWSGAARGAMAAEMQRQQSQMRAEATRQMTTLWFPGAAKQTRAPARSRRARRK</sequence>
<dbReference type="EMBL" id="CP081869">
    <property type="protein sequence ID" value="QZO01601.1"/>
    <property type="molecule type" value="Genomic_DNA"/>
</dbReference>
<keyword evidence="3" id="KW-1185">Reference proteome</keyword>
<accession>A0A9E6RBA4</accession>
<feature type="chain" id="PRO_5038681570" evidence="1">
    <location>
        <begin position="26"/>
        <end position="67"/>
    </location>
</feature>
<proteinExistence type="predicted"/>
<dbReference type="AlphaFoldDB" id="A0A9E6RBA4"/>
<feature type="signal peptide" evidence="1">
    <location>
        <begin position="1"/>
        <end position="25"/>
    </location>
</feature>
<organism evidence="2 3">
    <name type="scientific">Chenggangzhangella methanolivorans</name>
    <dbReference type="NCBI Taxonomy" id="1437009"/>
    <lineage>
        <taxon>Bacteria</taxon>
        <taxon>Pseudomonadati</taxon>
        <taxon>Pseudomonadota</taxon>
        <taxon>Alphaproteobacteria</taxon>
        <taxon>Hyphomicrobiales</taxon>
        <taxon>Methylopilaceae</taxon>
        <taxon>Chenggangzhangella</taxon>
    </lineage>
</organism>
<name>A0A9E6RBA4_9HYPH</name>
<evidence type="ECO:0000313" key="3">
    <source>
        <dbReference type="Proteomes" id="UP000825701"/>
    </source>
</evidence>
<evidence type="ECO:0000256" key="1">
    <source>
        <dbReference type="SAM" id="SignalP"/>
    </source>
</evidence>
<dbReference type="KEGG" id="cmet:K6K41_09455"/>
<gene>
    <name evidence="2" type="ORF">K6K41_09455</name>
</gene>
<keyword evidence="1" id="KW-0732">Signal</keyword>
<dbReference type="Proteomes" id="UP000825701">
    <property type="component" value="Chromosome"/>
</dbReference>
<evidence type="ECO:0000313" key="2">
    <source>
        <dbReference type="EMBL" id="QZO01601.1"/>
    </source>
</evidence>
<protein>
    <submittedName>
        <fullName evidence="2">Uncharacterized protein</fullName>
    </submittedName>
</protein>
<reference evidence="2" key="1">
    <citation type="submission" date="2021-08" db="EMBL/GenBank/DDBJ databases">
        <authorList>
            <person name="Zhang H."/>
            <person name="Xu M."/>
            <person name="Yu Z."/>
            <person name="Yang L."/>
            <person name="Cai Y."/>
        </authorList>
    </citation>
    <scope>NUCLEOTIDE SEQUENCE</scope>
    <source>
        <strain evidence="2">CHL1</strain>
    </source>
</reference>